<dbReference type="AlphaFoldDB" id="A0A8X6Q6L8"/>
<accession>A0A8X6Q6L8</accession>
<sequence>MELQKHSESETSVQNEARLRRNPPPSYFQPHIKQGENLAQPTDLLLILADILNKFPCLAHQLPRIAAVKNKRNQKYAIIEAFLETESYV</sequence>
<dbReference type="EMBL" id="BMAW01124737">
    <property type="protein sequence ID" value="GFU09352.1"/>
    <property type="molecule type" value="Genomic_DNA"/>
</dbReference>
<comment type="caution">
    <text evidence="2">The sequence shown here is derived from an EMBL/GenBank/DDBJ whole genome shotgun (WGS) entry which is preliminary data.</text>
</comment>
<reference evidence="2" key="1">
    <citation type="submission" date="2020-08" db="EMBL/GenBank/DDBJ databases">
        <title>Multicomponent nature underlies the extraordinary mechanical properties of spider dragline silk.</title>
        <authorList>
            <person name="Kono N."/>
            <person name="Nakamura H."/>
            <person name="Mori M."/>
            <person name="Yoshida Y."/>
            <person name="Ohtoshi R."/>
            <person name="Malay A.D."/>
            <person name="Moran D.A.P."/>
            <person name="Tomita M."/>
            <person name="Numata K."/>
            <person name="Arakawa K."/>
        </authorList>
    </citation>
    <scope>NUCLEOTIDE SEQUENCE</scope>
</reference>
<evidence type="ECO:0000256" key="1">
    <source>
        <dbReference type="SAM" id="MobiDB-lite"/>
    </source>
</evidence>
<name>A0A8X6Q6L8_NEPPI</name>
<protein>
    <submittedName>
        <fullName evidence="2">Uncharacterized protein</fullName>
    </submittedName>
</protein>
<keyword evidence="3" id="KW-1185">Reference proteome</keyword>
<feature type="region of interest" description="Disordered" evidence="1">
    <location>
        <begin position="1"/>
        <end position="32"/>
    </location>
</feature>
<organism evidence="2 3">
    <name type="scientific">Nephila pilipes</name>
    <name type="common">Giant wood spider</name>
    <name type="synonym">Nephila maculata</name>
    <dbReference type="NCBI Taxonomy" id="299642"/>
    <lineage>
        <taxon>Eukaryota</taxon>
        <taxon>Metazoa</taxon>
        <taxon>Ecdysozoa</taxon>
        <taxon>Arthropoda</taxon>
        <taxon>Chelicerata</taxon>
        <taxon>Arachnida</taxon>
        <taxon>Araneae</taxon>
        <taxon>Araneomorphae</taxon>
        <taxon>Entelegynae</taxon>
        <taxon>Araneoidea</taxon>
        <taxon>Nephilidae</taxon>
        <taxon>Nephila</taxon>
    </lineage>
</organism>
<gene>
    <name evidence="2" type="ORF">NPIL_55221</name>
</gene>
<evidence type="ECO:0000313" key="3">
    <source>
        <dbReference type="Proteomes" id="UP000887013"/>
    </source>
</evidence>
<evidence type="ECO:0000313" key="2">
    <source>
        <dbReference type="EMBL" id="GFU09352.1"/>
    </source>
</evidence>
<proteinExistence type="predicted"/>
<dbReference type="Proteomes" id="UP000887013">
    <property type="component" value="Unassembled WGS sequence"/>
</dbReference>